<accession>A0AAV4CUL6</accession>
<dbReference type="Proteomes" id="UP000735302">
    <property type="component" value="Unassembled WGS sequence"/>
</dbReference>
<dbReference type="CDD" id="cd01650">
    <property type="entry name" value="RT_nLTR_like"/>
    <property type="match status" value="1"/>
</dbReference>
<evidence type="ECO:0000256" key="1">
    <source>
        <dbReference type="SAM" id="MobiDB-lite"/>
    </source>
</evidence>
<organism evidence="3 4">
    <name type="scientific">Plakobranchus ocellatus</name>
    <dbReference type="NCBI Taxonomy" id="259542"/>
    <lineage>
        <taxon>Eukaryota</taxon>
        <taxon>Metazoa</taxon>
        <taxon>Spiralia</taxon>
        <taxon>Lophotrochozoa</taxon>
        <taxon>Mollusca</taxon>
        <taxon>Gastropoda</taxon>
        <taxon>Heterobranchia</taxon>
        <taxon>Euthyneura</taxon>
        <taxon>Panpulmonata</taxon>
        <taxon>Sacoglossa</taxon>
        <taxon>Placobranchoidea</taxon>
        <taxon>Plakobranchidae</taxon>
        <taxon>Plakobranchus</taxon>
    </lineage>
</organism>
<evidence type="ECO:0000259" key="2">
    <source>
        <dbReference type="PROSITE" id="PS50878"/>
    </source>
</evidence>
<feature type="region of interest" description="Disordered" evidence="1">
    <location>
        <begin position="576"/>
        <end position="597"/>
    </location>
</feature>
<dbReference type="PANTHER" id="PTHR47027:SF8">
    <property type="entry name" value="RIBONUCLEASE H"/>
    <property type="match status" value="1"/>
</dbReference>
<dbReference type="EMBL" id="BLXT01006999">
    <property type="protein sequence ID" value="GFO35608.1"/>
    <property type="molecule type" value="Genomic_DNA"/>
</dbReference>
<dbReference type="InterPro" id="IPR000477">
    <property type="entry name" value="RT_dom"/>
</dbReference>
<dbReference type="AlphaFoldDB" id="A0AAV4CUL6"/>
<protein>
    <submittedName>
        <fullName evidence="3">Endonuclease-reverse transcriptase</fullName>
    </submittedName>
</protein>
<dbReference type="PROSITE" id="PS50878">
    <property type="entry name" value="RT_POL"/>
    <property type="match status" value="1"/>
</dbReference>
<dbReference type="InterPro" id="IPR043128">
    <property type="entry name" value="Rev_trsase/Diguanyl_cyclase"/>
</dbReference>
<evidence type="ECO:0000313" key="4">
    <source>
        <dbReference type="Proteomes" id="UP000735302"/>
    </source>
</evidence>
<feature type="domain" description="Reverse transcriptase" evidence="2">
    <location>
        <begin position="134"/>
        <end position="404"/>
    </location>
</feature>
<proteinExistence type="predicted"/>
<dbReference type="GO" id="GO:0004519">
    <property type="term" value="F:endonuclease activity"/>
    <property type="evidence" value="ECO:0007669"/>
    <property type="project" value="UniProtKB-KW"/>
</dbReference>
<keyword evidence="3" id="KW-0255">Endonuclease</keyword>
<feature type="compositionally biased region" description="Basic and acidic residues" evidence="1">
    <location>
        <begin position="576"/>
        <end position="591"/>
    </location>
</feature>
<dbReference type="InterPro" id="IPR043502">
    <property type="entry name" value="DNA/RNA_pol_sf"/>
</dbReference>
<sequence length="680" mass="78233">MSKENWINEKCKEIEQQQKHAPQTMYRNIEKITGKRTFLSTGCIKAMNGDIIIDKEKILERWAEYIRELFKDDRKDHNIMKNNVAGPPIMKEEVETAIKKMTHGKATDPDNISVELIEALEDFGTGKVTHLLNEIYDTGQIPTDLSKSIFIALPKKPGATECELHRTISLMSHITKILLKIIMLRIRNKIKPEIAEEQCGFVEDKGTSNAIYILRTLIERALEVQKDVYLCFIDYTKAFDRVHHDEIITQLKQLNIDGKDLRIIKTMYWEQTAAMRIENKTSTFQDIKRGVRQGCDISPDLFSLYSEIIMRNLESHPGIKVGGRNINNLRYADDTVLIAENKEDLQKLLNIVEEESKKKGLELNSKKTEVMVISRKQEYTKCDIFINKVKLKQTEKFKYLGTIISNDGKTNREISARTAQAKINFQKIKTILTNKHISIETRKRALQCYIEPVLMYGCEAWTISKQIQNRLEATEMWFLRRMLRIPWTAKKTNERVLNEAIKRRSLVKTIRKRQTTFLGNVMRRGKLEHLVTTGKFEGKRSRGRQREKIMDGLATWLGPGKVSDILAAVKDRDFATSRGGDDAAKVRNPEEGREEDCDDAGNLLNFSPVYSEDYEQKKQRVLKGSFKTLLQNYFPDLIKSQKMILPSVLESATADDGYDTDLDPDLGNICALNVGQGCWP</sequence>
<name>A0AAV4CUL6_9GAST</name>
<gene>
    <name evidence="3" type="ORF">PoB_006211300</name>
</gene>
<evidence type="ECO:0000313" key="3">
    <source>
        <dbReference type="EMBL" id="GFO35608.1"/>
    </source>
</evidence>
<keyword evidence="3" id="KW-0378">Hydrolase</keyword>
<dbReference type="Gene3D" id="3.30.70.270">
    <property type="match status" value="1"/>
</dbReference>
<keyword evidence="3" id="KW-0540">Nuclease</keyword>
<dbReference type="Pfam" id="PF00078">
    <property type="entry name" value="RVT_1"/>
    <property type="match status" value="1"/>
</dbReference>
<comment type="caution">
    <text evidence="3">The sequence shown here is derived from an EMBL/GenBank/DDBJ whole genome shotgun (WGS) entry which is preliminary data.</text>
</comment>
<keyword evidence="4" id="KW-1185">Reference proteome</keyword>
<reference evidence="3 4" key="1">
    <citation type="journal article" date="2021" name="Elife">
        <title>Chloroplast acquisition without the gene transfer in kleptoplastic sea slugs, Plakobranchus ocellatus.</title>
        <authorList>
            <person name="Maeda T."/>
            <person name="Takahashi S."/>
            <person name="Yoshida T."/>
            <person name="Shimamura S."/>
            <person name="Takaki Y."/>
            <person name="Nagai Y."/>
            <person name="Toyoda A."/>
            <person name="Suzuki Y."/>
            <person name="Arimoto A."/>
            <person name="Ishii H."/>
            <person name="Satoh N."/>
            <person name="Nishiyama T."/>
            <person name="Hasebe M."/>
            <person name="Maruyama T."/>
            <person name="Minagawa J."/>
            <person name="Obokata J."/>
            <person name="Shigenobu S."/>
        </authorList>
    </citation>
    <scope>NUCLEOTIDE SEQUENCE [LARGE SCALE GENOMIC DNA]</scope>
</reference>
<dbReference type="SUPFAM" id="SSF56672">
    <property type="entry name" value="DNA/RNA polymerases"/>
    <property type="match status" value="1"/>
</dbReference>
<dbReference type="PANTHER" id="PTHR47027">
    <property type="entry name" value="REVERSE TRANSCRIPTASE DOMAIN-CONTAINING PROTEIN"/>
    <property type="match status" value="1"/>
</dbReference>